<dbReference type="InterPro" id="IPR011250">
    <property type="entry name" value="OMP/PagP_B-barrel"/>
</dbReference>
<dbReference type="InterPro" id="IPR027385">
    <property type="entry name" value="Beta-barrel_OMP"/>
</dbReference>
<dbReference type="RefSeq" id="WP_113648045.1">
    <property type="nucleotide sequence ID" value="NZ_QMHN01000004.1"/>
</dbReference>
<reference evidence="4 5" key="1">
    <citation type="submission" date="2018-06" db="EMBL/GenBank/DDBJ databases">
        <title>Pedobacter endophyticus sp. nov., an endophytic bacterium isolated from a leaf of Triticum aestivum.</title>
        <authorList>
            <person name="Zhang L."/>
        </authorList>
    </citation>
    <scope>NUCLEOTIDE SEQUENCE [LARGE SCALE GENOMIC DNA]</scope>
    <source>
        <strain evidence="4 5">CM134L-2</strain>
    </source>
</reference>
<comment type="caution">
    <text evidence="4">The sequence shown here is derived from an EMBL/GenBank/DDBJ whole genome shotgun (WGS) entry which is preliminary data.</text>
</comment>
<evidence type="ECO:0000256" key="2">
    <source>
        <dbReference type="SAM" id="SignalP"/>
    </source>
</evidence>
<dbReference type="Gene3D" id="2.40.160.20">
    <property type="match status" value="1"/>
</dbReference>
<feature type="domain" description="Outer membrane protein beta-barrel" evidence="3">
    <location>
        <begin position="7"/>
        <end position="237"/>
    </location>
</feature>
<feature type="signal peptide" evidence="2">
    <location>
        <begin position="1"/>
        <end position="20"/>
    </location>
</feature>
<dbReference type="Proteomes" id="UP000284120">
    <property type="component" value="Unassembled WGS sequence"/>
</dbReference>
<evidence type="ECO:0000259" key="3">
    <source>
        <dbReference type="Pfam" id="PF13505"/>
    </source>
</evidence>
<dbReference type="Pfam" id="PF13505">
    <property type="entry name" value="OMP_b-brl"/>
    <property type="match status" value="1"/>
</dbReference>
<evidence type="ECO:0000313" key="4">
    <source>
        <dbReference type="EMBL" id="RWU06434.1"/>
    </source>
</evidence>
<keyword evidence="1 2" id="KW-0732">Signal</keyword>
<protein>
    <recommendedName>
        <fullName evidence="3">Outer membrane protein beta-barrel domain-containing protein</fullName>
    </recommendedName>
</protein>
<keyword evidence="5" id="KW-1185">Reference proteome</keyword>
<name>A0A3S3STT1_9SPHI</name>
<evidence type="ECO:0000256" key="1">
    <source>
        <dbReference type="ARBA" id="ARBA00022729"/>
    </source>
</evidence>
<proteinExistence type="predicted"/>
<evidence type="ECO:0000313" key="5">
    <source>
        <dbReference type="Proteomes" id="UP000284120"/>
    </source>
</evidence>
<gene>
    <name evidence="4" type="ORF">DPV69_14190</name>
</gene>
<organism evidence="4 5">
    <name type="scientific">Pedobacter chitinilyticus</name>
    <dbReference type="NCBI Taxonomy" id="2233776"/>
    <lineage>
        <taxon>Bacteria</taxon>
        <taxon>Pseudomonadati</taxon>
        <taxon>Bacteroidota</taxon>
        <taxon>Sphingobacteriia</taxon>
        <taxon>Sphingobacteriales</taxon>
        <taxon>Sphingobacteriaceae</taxon>
        <taxon>Pedobacter</taxon>
    </lineage>
</organism>
<dbReference type="OrthoDB" id="1322659at2"/>
<dbReference type="SUPFAM" id="SSF56925">
    <property type="entry name" value="OMPA-like"/>
    <property type="match status" value="1"/>
</dbReference>
<sequence>MKKIVLLAMLMVSVTISALAQEGRGFYIKPTGSYFIKVTPVEFPNVGELQPRDRVFNINPLTGAQTLVSEEAITGSFGQGWRAGLTGGFRFSSVVAFEMGVNYFQSERNTMARQTGYNANNGSVLLSIQSSGQVKALDLTPTLVFHVPTSKNFRPYLKIGAVVPVYGYLEIKTNVNDQTGTIASEINPALRAVELSREERIEPRPTIGFLGAAGFSVPIGKNISFFSEVEYRNVSVSSKEKEVRKFEGTGTTLLGTKVPITINDLPTAQRYTDYHKKIDQSSNVPGNANYDPNKRGDDLRSYINIGGLGMNVGLKIGF</sequence>
<dbReference type="AlphaFoldDB" id="A0A3S3STT1"/>
<feature type="chain" id="PRO_5018525218" description="Outer membrane protein beta-barrel domain-containing protein" evidence="2">
    <location>
        <begin position="21"/>
        <end position="318"/>
    </location>
</feature>
<dbReference type="EMBL" id="SAYW01000004">
    <property type="protein sequence ID" value="RWU06434.1"/>
    <property type="molecule type" value="Genomic_DNA"/>
</dbReference>
<accession>A0A3S3STT1</accession>